<name>G0QIW4_ICHMU</name>
<dbReference type="SMART" id="SM00268">
    <property type="entry name" value="ACTIN"/>
    <property type="match status" value="1"/>
</dbReference>
<accession>G0QIW4</accession>
<dbReference type="InterPro" id="IPR004000">
    <property type="entry name" value="Actin"/>
</dbReference>
<dbReference type="SUPFAM" id="SSF53067">
    <property type="entry name" value="Actin-like ATPase domain"/>
    <property type="match status" value="2"/>
</dbReference>
<dbReference type="GO" id="GO:0016787">
    <property type="term" value="F:hydrolase activity"/>
    <property type="evidence" value="ECO:0007669"/>
    <property type="project" value="UniProtKB-KW"/>
</dbReference>
<evidence type="ECO:0000313" key="9">
    <source>
        <dbReference type="Proteomes" id="UP000008983"/>
    </source>
</evidence>
<organism evidence="8 9">
    <name type="scientific">Ichthyophthirius multifiliis</name>
    <name type="common">White spot disease agent</name>
    <name type="synonym">Ich</name>
    <dbReference type="NCBI Taxonomy" id="5932"/>
    <lineage>
        <taxon>Eukaryota</taxon>
        <taxon>Sar</taxon>
        <taxon>Alveolata</taxon>
        <taxon>Ciliophora</taxon>
        <taxon>Intramacronucleata</taxon>
        <taxon>Oligohymenophorea</taxon>
        <taxon>Hymenostomatida</taxon>
        <taxon>Ophryoglenina</taxon>
        <taxon>Ichthyophthirius</taxon>
    </lineage>
</organism>
<dbReference type="Pfam" id="PF00022">
    <property type="entry name" value="Actin"/>
    <property type="match status" value="1"/>
</dbReference>
<evidence type="ECO:0000256" key="4">
    <source>
        <dbReference type="ARBA" id="ARBA00022801"/>
    </source>
</evidence>
<sequence length="409" mass="47130">MAQNNLPIVFDAGTGYIKIGFGGDNFPMYSIPAILGRPMLRYNQKIDDIELKEIMVGDEAAPYQAMLELSKPVEEGIVKNWDDMEIIWDYCFKKVKQNTQGSTILMTEAVLNPDENKKNMAELLFEKFQFGRMQIGIQALLSLYAEGLQTGILLDAGDGVTHCIPVYENFILGHLVQRMNIAGRHLTQYLVKLLFRRYIYIKKYIYKQITYRGYAFNSTADFEQIRTLKEKLCYVSGDLDVDRELANETTCLEKEYKFPDGTSIKIGRERFEAPELLFNPCFDGHSFGGVHNMVFDVIQKCEIDLRSKMYQNILISGGTTTFPGFPTRLQNEVIKLYKKEILKNKSYKDSKIKVKVIDPPNRMYNVFIGGAVLAKIMQNQDRFWVSKQDYDEIGKDRIISKFQSSSLYF</sequence>
<dbReference type="STRING" id="857967.G0QIW4"/>
<comment type="catalytic activity">
    <reaction evidence="6">
        <text>ATP + H2O = ADP + phosphate + H(+)</text>
        <dbReference type="Rhea" id="RHEA:13065"/>
        <dbReference type="ChEBI" id="CHEBI:15377"/>
        <dbReference type="ChEBI" id="CHEBI:15378"/>
        <dbReference type="ChEBI" id="CHEBI:30616"/>
        <dbReference type="ChEBI" id="CHEBI:43474"/>
        <dbReference type="ChEBI" id="CHEBI:456216"/>
    </reaction>
</comment>
<evidence type="ECO:0000256" key="2">
    <source>
        <dbReference type="ARBA" id="ARBA00020098"/>
    </source>
</evidence>
<dbReference type="InterPro" id="IPR043129">
    <property type="entry name" value="ATPase_NBD"/>
</dbReference>
<dbReference type="PRINTS" id="PR00190">
    <property type="entry name" value="ACTIN"/>
</dbReference>
<dbReference type="FunFam" id="3.30.420.40:FF:000050">
    <property type="entry name" value="Actin, alpha skeletal muscle"/>
    <property type="match status" value="1"/>
</dbReference>
<evidence type="ECO:0000256" key="1">
    <source>
        <dbReference type="ARBA" id="ARBA00004245"/>
    </source>
</evidence>
<keyword evidence="4" id="KW-0378">Hydrolase</keyword>
<dbReference type="Gene3D" id="3.30.420.40">
    <property type="match status" value="2"/>
</dbReference>
<dbReference type="RefSeq" id="XP_004040153.1">
    <property type="nucleotide sequence ID" value="XM_004040105.1"/>
</dbReference>
<dbReference type="EMBL" id="GL983042">
    <property type="protein sequence ID" value="EGR34849.1"/>
    <property type="molecule type" value="Genomic_DNA"/>
</dbReference>
<evidence type="ECO:0000256" key="5">
    <source>
        <dbReference type="ARBA" id="ARBA00023212"/>
    </source>
</evidence>
<dbReference type="PANTHER" id="PTHR11937">
    <property type="entry name" value="ACTIN"/>
    <property type="match status" value="1"/>
</dbReference>
<dbReference type="Gene3D" id="3.90.640.10">
    <property type="entry name" value="Actin, Chain A, domain 4"/>
    <property type="match status" value="1"/>
</dbReference>
<keyword evidence="9" id="KW-1185">Reference proteome</keyword>
<dbReference type="Proteomes" id="UP000008983">
    <property type="component" value="Unassembled WGS sequence"/>
</dbReference>
<dbReference type="InterPro" id="IPR004001">
    <property type="entry name" value="Actin_CS"/>
</dbReference>
<dbReference type="OrthoDB" id="5132116at2759"/>
<dbReference type="InterPro" id="IPR020902">
    <property type="entry name" value="Actin/actin-like_CS"/>
</dbReference>
<evidence type="ECO:0000256" key="6">
    <source>
        <dbReference type="ARBA" id="ARBA00049360"/>
    </source>
</evidence>
<dbReference type="OMA" id="WEDMQHL"/>
<comment type="subcellular location">
    <subcellularLocation>
        <location evidence="1">Cytoplasm</location>
        <location evidence="1">Cytoskeleton</location>
    </subcellularLocation>
</comment>
<dbReference type="GeneID" id="14911102"/>
<evidence type="ECO:0000256" key="7">
    <source>
        <dbReference type="RuleBase" id="RU000487"/>
    </source>
</evidence>
<dbReference type="AlphaFoldDB" id="G0QIW4"/>
<gene>
    <name evidence="8" type="ORF">IMG5_000770</name>
</gene>
<evidence type="ECO:0000313" key="8">
    <source>
        <dbReference type="EMBL" id="EGR34849.1"/>
    </source>
</evidence>
<comment type="similarity">
    <text evidence="7">Belongs to the actin family.</text>
</comment>
<reference evidence="8 9" key="1">
    <citation type="submission" date="2011-07" db="EMBL/GenBank/DDBJ databases">
        <authorList>
            <person name="Coyne R."/>
            <person name="Brami D."/>
            <person name="Johnson J."/>
            <person name="Hostetler J."/>
            <person name="Hannick L."/>
            <person name="Clark T."/>
            <person name="Cassidy-Hanley D."/>
            <person name="Inman J."/>
        </authorList>
    </citation>
    <scope>NUCLEOTIDE SEQUENCE [LARGE SCALE GENOMIC DNA]</scope>
    <source>
        <strain evidence="8 9">G5</strain>
    </source>
</reference>
<keyword evidence="3" id="KW-0963">Cytoplasm</keyword>
<dbReference type="GO" id="GO:0005856">
    <property type="term" value="C:cytoskeleton"/>
    <property type="evidence" value="ECO:0007669"/>
    <property type="project" value="UniProtKB-SubCell"/>
</dbReference>
<evidence type="ECO:0000256" key="3">
    <source>
        <dbReference type="ARBA" id="ARBA00022490"/>
    </source>
</evidence>
<dbReference type="PROSITE" id="PS00432">
    <property type="entry name" value="ACTINS_2"/>
    <property type="match status" value="1"/>
</dbReference>
<protein>
    <recommendedName>
        <fullName evidence="2">Actin, cytoplasmic</fullName>
    </recommendedName>
</protein>
<proteinExistence type="inferred from homology"/>
<dbReference type="eggNOG" id="KOG0677">
    <property type="taxonomic scope" value="Eukaryota"/>
</dbReference>
<keyword evidence="5" id="KW-0206">Cytoskeleton</keyword>
<dbReference type="InParanoid" id="G0QIW4"/>
<dbReference type="PROSITE" id="PS01132">
    <property type="entry name" value="ACTINS_ACT_LIKE"/>
    <property type="match status" value="1"/>
</dbReference>